<organism evidence="1 2">
    <name type="scientific">Mycena venus</name>
    <dbReference type="NCBI Taxonomy" id="2733690"/>
    <lineage>
        <taxon>Eukaryota</taxon>
        <taxon>Fungi</taxon>
        <taxon>Dikarya</taxon>
        <taxon>Basidiomycota</taxon>
        <taxon>Agaricomycotina</taxon>
        <taxon>Agaricomycetes</taxon>
        <taxon>Agaricomycetidae</taxon>
        <taxon>Agaricales</taxon>
        <taxon>Marasmiineae</taxon>
        <taxon>Mycenaceae</taxon>
        <taxon>Mycena</taxon>
    </lineage>
</organism>
<proteinExistence type="predicted"/>
<gene>
    <name evidence="1" type="ORF">MVEN_02012000</name>
</gene>
<evidence type="ECO:0000313" key="1">
    <source>
        <dbReference type="EMBL" id="KAF7337889.1"/>
    </source>
</evidence>
<name>A0A8H6XBX0_9AGAR</name>
<evidence type="ECO:0000313" key="2">
    <source>
        <dbReference type="Proteomes" id="UP000620124"/>
    </source>
</evidence>
<dbReference type="Proteomes" id="UP000620124">
    <property type="component" value="Unassembled WGS sequence"/>
</dbReference>
<dbReference type="AlphaFoldDB" id="A0A8H6XBX0"/>
<keyword evidence="2" id="KW-1185">Reference proteome</keyword>
<protein>
    <recommendedName>
        <fullName evidence="3">F-box domain-containing protein</fullName>
    </recommendedName>
</protein>
<evidence type="ECO:0008006" key="3">
    <source>
        <dbReference type="Google" id="ProtNLM"/>
    </source>
</evidence>
<reference evidence="1" key="1">
    <citation type="submission" date="2020-05" db="EMBL/GenBank/DDBJ databases">
        <title>Mycena genomes resolve the evolution of fungal bioluminescence.</title>
        <authorList>
            <person name="Tsai I.J."/>
        </authorList>
    </citation>
    <scope>NUCLEOTIDE SEQUENCE</scope>
    <source>
        <strain evidence="1">CCC161011</strain>
    </source>
</reference>
<comment type="caution">
    <text evidence="1">The sequence shown here is derived from an EMBL/GenBank/DDBJ whole genome shotgun (WGS) entry which is preliminary data.</text>
</comment>
<accession>A0A8H6XBX0</accession>
<dbReference type="EMBL" id="JACAZI010000021">
    <property type="protein sequence ID" value="KAF7337889.1"/>
    <property type="molecule type" value="Genomic_DNA"/>
</dbReference>
<dbReference type="OrthoDB" id="3046363at2759"/>
<sequence length="450" mass="51955">MSSQTNPDANATSAVGNPRLKMVSFPPEILCEIFLACIPAIGNSDQLPAYFPFGISHVCRHWRTSALAFPKIWSFLDVEQTQENQEGDCPEFYLMEAYLERSGNHPLTFRLALTNETMHYQTFLECLEKHAARWQNVFLENPDHYHLEHLAQGDPSDYPMLRSLVCTYCDLDQDCIQEGPIFGPFPWSQLKHYHEYEVSWSPDCERQWEIISQLTNVVDLRASFYGEYEDESPIEMPHLRFASIAIDKQEEELDIEDILNCFDFPGIQGLNLKLMDNHPVDALSPVPNQLKGLKILRLCGSLAISNDALKGILTEIETLTDFAIELRGIDAGYLFQLLTPSTSELVPHLRALRTTHFRPVADEALDVLLGMLRERFGVARLQRFEFFLGPRPFSILSIPPEEWESFKTVPSTTMFDKLEAMRVDEGWDIRVDRDWQEYDFWREEMDGKFL</sequence>